<accession>A0A0E9W3Q0</accession>
<evidence type="ECO:0000313" key="1">
    <source>
        <dbReference type="EMBL" id="JAH84210.1"/>
    </source>
</evidence>
<protein>
    <submittedName>
        <fullName evidence="1">Uncharacterized protein</fullName>
    </submittedName>
</protein>
<organism evidence="1">
    <name type="scientific">Anguilla anguilla</name>
    <name type="common">European freshwater eel</name>
    <name type="synonym">Muraena anguilla</name>
    <dbReference type="NCBI Taxonomy" id="7936"/>
    <lineage>
        <taxon>Eukaryota</taxon>
        <taxon>Metazoa</taxon>
        <taxon>Chordata</taxon>
        <taxon>Craniata</taxon>
        <taxon>Vertebrata</taxon>
        <taxon>Euteleostomi</taxon>
        <taxon>Actinopterygii</taxon>
        <taxon>Neopterygii</taxon>
        <taxon>Teleostei</taxon>
        <taxon>Anguilliformes</taxon>
        <taxon>Anguillidae</taxon>
        <taxon>Anguilla</taxon>
    </lineage>
</organism>
<name>A0A0E9W3Q0_ANGAN</name>
<dbReference type="AlphaFoldDB" id="A0A0E9W3Q0"/>
<reference evidence="1" key="2">
    <citation type="journal article" date="2015" name="Fish Shellfish Immunol.">
        <title>Early steps in the European eel (Anguilla anguilla)-Vibrio vulnificus interaction in the gills: Role of the RtxA13 toxin.</title>
        <authorList>
            <person name="Callol A."/>
            <person name="Pajuelo D."/>
            <person name="Ebbesson L."/>
            <person name="Teles M."/>
            <person name="MacKenzie S."/>
            <person name="Amaro C."/>
        </authorList>
    </citation>
    <scope>NUCLEOTIDE SEQUENCE</scope>
</reference>
<reference evidence="1" key="1">
    <citation type="submission" date="2014-11" db="EMBL/GenBank/DDBJ databases">
        <authorList>
            <person name="Amaro Gonzalez C."/>
        </authorList>
    </citation>
    <scope>NUCLEOTIDE SEQUENCE</scope>
</reference>
<proteinExistence type="predicted"/>
<sequence length="18" mass="2090">MLLCHNSLKKKKTLNSCK</sequence>
<dbReference type="EMBL" id="GBXM01024367">
    <property type="protein sequence ID" value="JAH84210.1"/>
    <property type="molecule type" value="Transcribed_RNA"/>
</dbReference>